<comment type="caution">
    <text evidence="15">The sequence shown here is derived from an EMBL/GenBank/DDBJ whole genome shotgun (WGS) entry which is preliminary data.</text>
</comment>
<evidence type="ECO:0000313" key="15">
    <source>
        <dbReference type="EMBL" id="TNN79012.1"/>
    </source>
</evidence>
<evidence type="ECO:0000259" key="14">
    <source>
        <dbReference type="Pfam" id="PF02953"/>
    </source>
</evidence>
<evidence type="ECO:0000256" key="6">
    <source>
        <dbReference type="ARBA" id="ARBA00022927"/>
    </source>
</evidence>
<keyword evidence="7" id="KW-0811">Translocation</keyword>
<evidence type="ECO:0000256" key="10">
    <source>
        <dbReference type="ARBA" id="ARBA00023157"/>
    </source>
</evidence>
<dbReference type="Pfam" id="PF02953">
    <property type="entry name" value="zf-Tim10_DDP"/>
    <property type="match status" value="1"/>
</dbReference>
<dbReference type="SUPFAM" id="SSF144122">
    <property type="entry name" value="Tim10-like"/>
    <property type="match status" value="1"/>
</dbReference>
<gene>
    <name evidence="15" type="primary">timm10b</name>
    <name evidence="15" type="ORF">EYF80_010691</name>
</gene>
<comment type="subcellular location">
    <subcellularLocation>
        <location evidence="1">Mitochondrion inner membrane</location>
        <topology evidence="1">Peripheral membrane protein</topology>
    </subcellularLocation>
</comment>
<dbReference type="InterPro" id="IPR004217">
    <property type="entry name" value="Tim10-like"/>
</dbReference>
<reference evidence="15 16" key="1">
    <citation type="submission" date="2019-03" db="EMBL/GenBank/DDBJ databases">
        <title>First draft genome of Liparis tanakae, snailfish: a comprehensive survey of snailfish specific genes.</title>
        <authorList>
            <person name="Kim W."/>
            <person name="Song I."/>
            <person name="Jeong J.-H."/>
            <person name="Kim D."/>
            <person name="Kim S."/>
            <person name="Ryu S."/>
            <person name="Song J.Y."/>
            <person name="Lee S.K."/>
        </authorList>
    </citation>
    <scope>NUCLEOTIDE SEQUENCE [LARGE SCALE GENOMIC DNA]</scope>
    <source>
        <tissue evidence="15">Muscle</tissue>
    </source>
</reference>
<keyword evidence="2" id="KW-0813">Transport</keyword>
<protein>
    <recommendedName>
        <fullName evidence="11">Mitochondrial import inner membrane translocase subunit Tim10 B</fullName>
    </recommendedName>
    <alternativeName>
        <fullName evidence="12">Mitochondrial import inner membrane translocase subunit Tim9 B</fullName>
    </alternativeName>
</protein>
<keyword evidence="10" id="KW-1015">Disulfide bond</keyword>
<dbReference type="InterPro" id="IPR035427">
    <property type="entry name" value="Tim10-like_dom_sf"/>
</dbReference>
<evidence type="ECO:0000313" key="16">
    <source>
        <dbReference type="Proteomes" id="UP000314294"/>
    </source>
</evidence>
<dbReference type="PANTHER" id="PTHR13172">
    <property type="entry name" value="MITOCHONDRIAL IMPORT INNER MEMBRANE TRANSLOCASE SUBUNIT TIM9B"/>
    <property type="match status" value="1"/>
</dbReference>
<dbReference type="GO" id="GO:0015031">
    <property type="term" value="P:protein transport"/>
    <property type="evidence" value="ECO:0007669"/>
    <property type="project" value="UniProtKB-KW"/>
</dbReference>
<evidence type="ECO:0000256" key="7">
    <source>
        <dbReference type="ARBA" id="ARBA00023010"/>
    </source>
</evidence>
<dbReference type="EMBL" id="SRLO01000068">
    <property type="protein sequence ID" value="TNN79012.1"/>
    <property type="molecule type" value="Genomic_DNA"/>
</dbReference>
<dbReference type="OrthoDB" id="1551503at2759"/>
<evidence type="ECO:0000256" key="13">
    <source>
        <dbReference type="SAM" id="MobiDB-lite"/>
    </source>
</evidence>
<evidence type="ECO:0000256" key="3">
    <source>
        <dbReference type="ARBA" id="ARBA00022723"/>
    </source>
</evidence>
<evidence type="ECO:0000256" key="12">
    <source>
        <dbReference type="ARBA" id="ARBA00042115"/>
    </source>
</evidence>
<dbReference type="InterPro" id="IPR050673">
    <property type="entry name" value="Mito_inner_translocase_sub"/>
</dbReference>
<keyword evidence="6" id="KW-0653">Protein transport</keyword>
<name>A0A4Z2IP64_9TELE</name>
<keyword evidence="8" id="KW-0496">Mitochondrion</keyword>
<keyword evidence="16" id="KW-1185">Reference proteome</keyword>
<evidence type="ECO:0000256" key="2">
    <source>
        <dbReference type="ARBA" id="ARBA00022448"/>
    </source>
</evidence>
<evidence type="ECO:0000256" key="4">
    <source>
        <dbReference type="ARBA" id="ARBA00022792"/>
    </source>
</evidence>
<feature type="domain" description="Tim10-like" evidence="14">
    <location>
        <begin position="7"/>
        <end position="64"/>
    </location>
</feature>
<feature type="region of interest" description="Disordered" evidence="13">
    <location>
        <begin position="217"/>
        <end position="244"/>
    </location>
</feature>
<evidence type="ECO:0000256" key="11">
    <source>
        <dbReference type="ARBA" id="ARBA00039820"/>
    </source>
</evidence>
<keyword evidence="9" id="KW-0472">Membrane</keyword>
<keyword evidence="4" id="KW-0999">Mitochondrion inner membrane</keyword>
<dbReference type="GO" id="GO:0005743">
    <property type="term" value="C:mitochondrial inner membrane"/>
    <property type="evidence" value="ECO:0007669"/>
    <property type="project" value="UniProtKB-SubCell"/>
</dbReference>
<dbReference type="AlphaFoldDB" id="A0A4Z2IP64"/>
<dbReference type="Proteomes" id="UP000314294">
    <property type="component" value="Unassembled WGS sequence"/>
</dbReference>
<keyword evidence="5" id="KW-0862">Zinc</keyword>
<sequence length="244" mass="25346">MDPDGQLRNLRDFLLVYNRMTEICFDRCSSNFNYRSLTMDEDKCVDSCAGKLIRSNHRLMSTYVQLMPKMVQRRMEEMETKAAEMAKASEAAAIAAAAPPAAEAAPASQTPVDSSPPAQLLEQPFTSTPLDAALMPGGLNIPVDAVVSNSTGESKVHLSAAVPLSPVIEAAGVSVLNGAGDGPSYAAALPLAGAAIQSEVSAPVFTPSHPDMLPSTVAAPAASRSIEGLSGPPRAAEVTPPSGQ</sequence>
<proteinExistence type="predicted"/>
<dbReference type="FunFam" id="1.10.287.810:FF:000006">
    <property type="entry name" value="mitochondrial import inner membrane translocase subunit Tim10 B"/>
    <property type="match status" value="1"/>
</dbReference>
<evidence type="ECO:0000256" key="1">
    <source>
        <dbReference type="ARBA" id="ARBA00004637"/>
    </source>
</evidence>
<evidence type="ECO:0000256" key="8">
    <source>
        <dbReference type="ARBA" id="ARBA00023128"/>
    </source>
</evidence>
<organism evidence="15 16">
    <name type="scientific">Liparis tanakae</name>
    <name type="common">Tanaka's snailfish</name>
    <dbReference type="NCBI Taxonomy" id="230148"/>
    <lineage>
        <taxon>Eukaryota</taxon>
        <taxon>Metazoa</taxon>
        <taxon>Chordata</taxon>
        <taxon>Craniata</taxon>
        <taxon>Vertebrata</taxon>
        <taxon>Euteleostomi</taxon>
        <taxon>Actinopterygii</taxon>
        <taxon>Neopterygii</taxon>
        <taxon>Teleostei</taxon>
        <taxon>Neoteleostei</taxon>
        <taxon>Acanthomorphata</taxon>
        <taxon>Eupercaria</taxon>
        <taxon>Perciformes</taxon>
        <taxon>Cottioidei</taxon>
        <taxon>Cottales</taxon>
        <taxon>Liparidae</taxon>
        <taxon>Liparis</taxon>
    </lineage>
</organism>
<accession>A0A4Z2IP64</accession>
<keyword evidence="3" id="KW-0479">Metal-binding</keyword>
<evidence type="ECO:0000256" key="9">
    <source>
        <dbReference type="ARBA" id="ARBA00023136"/>
    </source>
</evidence>
<evidence type="ECO:0000256" key="5">
    <source>
        <dbReference type="ARBA" id="ARBA00022833"/>
    </source>
</evidence>
<dbReference type="Gene3D" id="1.10.287.810">
    <property type="entry name" value="Mitochondrial import inner membrane translocase subunit tim13 like domains"/>
    <property type="match status" value="1"/>
</dbReference>
<dbReference type="GO" id="GO:0046872">
    <property type="term" value="F:metal ion binding"/>
    <property type="evidence" value="ECO:0007669"/>
    <property type="project" value="UniProtKB-KW"/>
</dbReference>